<keyword evidence="6" id="KW-0675">Receptor</keyword>
<feature type="transmembrane region" description="Helical" evidence="7">
    <location>
        <begin position="44"/>
        <end position="66"/>
    </location>
</feature>
<protein>
    <recommendedName>
        <fullName evidence="8">G-protein coupled receptors family 1 profile domain-containing protein</fullName>
    </recommendedName>
</protein>
<evidence type="ECO:0000256" key="1">
    <source>
        <dbReference type="ARBA" id="ARBA00004651"/>
    </source>
</evidence>
<feature type="transmembrane region" description="Helical" evidence="7">
    <location>
        <begin position="201"/>
        <end position="220"/>
    </location>
</feature>
<organism evidence="9 10">
    <name type="scientific">Porites lobata</name>
    <dbReference type="NCBI Taxonomy" id="104759"/>
    <lineage>
        <taxon>Eukaryota</taxon>
        <taxon>Metazoa</taxon>
        <taxon>Cnidaria</taxon>
        <taxon>Anthozoa</taxon>
        <taxon>Hexacorallia</taxon>
        <taxon>Scleractinia</taxon>
        <taxon>Fungiina</taxon>
        <taxon>Poritidae</taxon>
        <taxon>Porites</taxon>
    </lineage>
</organism>
<dbReference type="EMBL" id="CALNXK010000033">
    <property type="protein sequence ID" value="CAH3119250.1"/>
    <property type="molecule type" value="Genomic_DNA"/>
</dbReference>
<dbReference type="PANTHER" id="PTHR22750">
    <property type="entry name" value="G-PROTEIN COUPLED RECEPTOR"/>
    <property type="match status" value="1"/>
</dbReference>
<dbReference type="PRINTS" id="PR00237">
    <property type="entry name" value="GPCRRHODOPSN"/>
</dbReference>
<comment type="similarity">
    <text evidence="6">Belongs to the G-protein coupled receptor 1 family.</text>
</comment>
<feature type="transmembrane region" description="Helical" evidence="7">
    <location>
        <begin position="428"/>
        <end position="449"/>
    </location>
</feature>
<dbReference type="Gene3D" id="1.20.1070.10">
    <property type="entry name" value="Rhodopsin 7-helix transmembrane proteins"/>
    <property type="match status" value="3"/>
</dbReference>
<dbReference type="SUPFAM" id="SSF81321">
    <property type="entry name" value="Family A G protein-coupled receptor-like"/>
    <property type="match status" value="3"/>
</dbReference>
<feature type="transmembrane region" description="Helical" evidence="7">
    <location>
        <begin position="647"/>
        <end position="663"/>
    </location>
</feature>
<feature type="transmembrane region" description="Helical" evidence="7">
    <location>
        <begin position="358"/>
        <end position="383"/>
    </location>
</feature>
<dbReference type="PROSITE" id="PS00237">
    <property type="entry name" value="G_PROTEIN_RECEP_F1_1"/>
    <property type="match status" value="3"/>
</dbReference>
<accession>A0ABN8NVW5</accession>
<proteinExistence type="inferred from homology"/>
<feature type="transmembrane region" description="Helical" evidence="7">
    <location>
        <begin position="684"/>
        <end position="704"/>
    </location>
</feature>
<feature type="transmembrane region" description="Helical" evidence="7">
    <location>
        <begin position="78"/>
        <end position="99"/>
    </location>
</feature>
<feature type="transmembrane region" description="Helical" evidence="7">
    <location>
        <begin position="569"/>
        <end position="596"/>
    </location>
</feature>
<reference evidence="9 10" key="1">
    <citation type="submission" date="2022-05" db="EMBL/GenBank/DDBJ databases">
        <authorList>
            <consortium name="Genoscope - CEA"/>
            <person name="William W."/>
        </authorList>
    </citation>
    <scope>NUCLEOTIDE SEQUENCE [LARGE SCALE GENOMIC DNA]</scope>
</reference>
<evidence type="ECO:0000313" key="10">
    <source>
        <dbReference type="Proteomes" id="UP001159405"/>
    </source>
</evidence>
<feature type="transmembrane region" description="Helical" evidence="7">
    <location>
        <begin position="487"/>
        <end position="511"/>
    </location>
</feature>
<dbReference type="InterPro" id="IPR000276">
    <property type="entry name" value="GPCR_Rhodpsn"/>
</dbReference>
<keyword evidence="5 7" id="KW-0472">Membrane</keyword>
<keyword evidence="10" id="KW-1185">Reference proteome</keyword>
<keyword evidence="4 7" id="KW-1133">Transmembrane helix</keyword>
<feature type="transmembrane region" description="Helical" evidence="7">
    <location>
        <begin position="12"/>
        <end position="32"/>
    </location>
</feature>
<gene>
    <name evidence="9" type="ORF">PLOB_00027263</name>
</gene>
<feature type="domain" description="G-protein coupled receptors family 1 profile" evidence="8">
    <location>
        <begin position="304"/>
        <end position="540"/>
    </location>
</feature>
<dbReference type="InterPro" id="IPR017452">
    <property type="entry name" value="GPCR_Rhodpsn_7TM"/>
</dbReference>
<sequence>MSTPIIVTVNCMINVPLMLLSIAGNVIVLATVFKTPSLHSPSYLLLSGLAVSDLGVGLLVQPFYIAEKLSSTEFLRNLMTTMGFAFCGVSFGTMALISVDRYLALLYHLEYRSRVTTYRVVITMSFIWFLHFILLNRFWVPPKYIYIGFALLVIYITVATVSYLQIYRIVRRHQLQIQNQNQAVLSQSNSLSQKRSATNTLVFYVSAVICYFPWCVYRIAHGDIFVANINTAWIFTTSLVFANSAINPFLYGWRLRELRNEVKKTMKKTLRISQTEQTSDQTHATIVLVNCALNAPLILLSIAGNVLVLVALSKTSYIHSTSIIMLASLALSDLLVGLLAQPLFIADELKSLTTQDPILYRLSAMIGFFVGGVSLGTITAISVDRYMSLHYHMRYAIIVTNTRVKYTVGAIWLAIFLSLIFYHWNKYIFHLLGGVFSAVCIIISTISYVKIYQIVRYHQSQIHIQHHTVGNTKFESKMRLARLKQSALNTFVFYIGMILCYFPHFVLLIIFGTLHIEWRPEWTFSTTAAFMNSSINPILYCWRLFKMLLNSSADVTNTLRNHSNAVDTFAIANCALNVLLVPIAIVGNALVLGAIIRTTSLHSPSMVFIGNLAITDLIVGLMIQPLYSTSILLTDVPILKTVVEITAYPMCGVSLCTLTVISVDRFMALHYHMQYSTLLTTSRAVRIAVIIFCIIFLASAILYFLNKIVFLFVAALGICLCFLISIISYIQIYRIVRRHKHQIHAQQLVLQGTNASTNWSLMIQLKKSALNTFMFYIVTILCYIPVVVSLCVYSWSFNNWTKSWNFADTLAFMNSSLNPFLFCWRLNGLRSAVVNMARKKLCC</sequence>
<evidence type="ECO:0000313" key="9">
    <source>
        <dbReference type="EMBL" id="CAH3119250.1"/>
    </source>
</evidence>
<evidence type="ECO:0000256" key="2">
    <source>
        <dbReference type="ARBA" id="ARBA00022475"/>
    </source>
</evidence>
<keyword evidence="6" id="KW-0807">Transducer</keyword>
<feature type="transmembrane region" description="Helical" evidence="7">
    <location>
        <begin position="710"/>
        <end position="730"/>
    </location>
</feature>
<comment type="subcellular location">
    <subcellularLocation>
        <location evidence="1">Cell membrane</location>
        <topology evidence="1">Multi-pass membrane protein</topology>
    </subcellularLocation>
</comment>
<evidence type="ECO:0000256" key="5">
    <source>
        <dbReference type="ARBA" id="ARBA00023136"/>
    </source>
</evidence>
<evidence type="ECO:0000256" key="4">
    <source>
        <dbReference type="ARBA" id="ARBA00022989"/>
    </source>
</evidence>
<feature type="domain" description="G-protein coupled receptors family 1 profile" evidence="8">
    <location>
        <begin position="587"/>
        <end position="822"/>
    </location>
</feature>
<dbReference type="Proteomes" id="UP001159405">
    <property type="component" value="Unassembled WGS sequence"/>
</dbReference>
<evidence type="ECO:0000256" key="6">
    <source>
        <dbReference type="RuleBase" id="RU000688"/>
    </source>
</evidence>
<feature type="transmembrane region" description="Helical" evidence="7">
    <location>
        <begin position="608"/>
        <end position="627"/>
    </location>
</feature>
<dbReference type="SMART" id="SM01381">
    <property type="entry name" value="7TM_GPCR_Srsx"/>
    <property type="match status" value="1"/>
</dbReference>
<feature type="transmembrane region" description="Helical" evidence="7">
    <location>
        <begin position="323"/>
        <end position="346"/>
    </location>
</feature>
<name>A0ABN8NVW5_9CNID</name>
<evidence type="ECO:0000256" key="3">
    <source>
        <dbReference type="ARBA" id="ARBA00022692"/>
    </source>
</evidence>
<dbReference type="CDD" id="cd00637">
    <property type="entry name" value="7tm_classA_rhodopsin-like"/>
    <property type="match status" value="3"/>
</dbReference>
<keyword evidence="6" id="KW-0297">G-protein coupled receptor</keyword>
<feature type="transmembrane region" description="Helical" evidence="7">
    <location>
        <begin position="773"/>
        <end position="795"/>
    </location>
</feature>
<feature type="transmembrane region" description="Helical" evidence="7">
    <location>
        <begin position="120"/>
        <end position="139"/>
    </location>
</feature>
<keyword evidence="3 6" id="KW-0812">Transmembrane</keyword>
<dbReference type="Pfam" id="PF00001">
    <property type="entry name" value="7tm_1"/>
    <property type="match status" value="4"/>
</dbReference>
<feature type="transmembrane region" description="Helical" evidence="7">
    <location>
        <begin position="404"/>
        <end position="422"/>
    </location>
</feature>
<feature type="domain" description="G-protein coupled receptors family 1 profile" evidence="8">
    <location>
        <begin position="24"/>
        <end position="251"/>
    </location>
</feature>
<keyword evidence="2" id="KW-1003">Cell membrane</keyword>
<evidence type="ECO:0000256" key="7">
    <source>
        <dbReference type="SAM" id="Phobius"/>
    </source>
</evidence>
<comment type="caution">
    <text evidence="9">The sequence shown here is derived from an EMBL/GenBank/DDBJ whole genome shotgun (WGS) entry which is preliminary data.</text>
</comment>
<feature type="transmembrane region" description="Helical" evidence="7">
    <location>
        <begin position="145"/>
        <end position="164"/>
    </location>
</feature>
<dbReference type="PROSITE" id="PS50262">
    <property type="entry name" value="G_PROTEIN_RECEP_F1_2"/>
    <property type="match status" value="3"/>
</dbReference>
<evidence type="ECO:0000259" key="8">
    <source>
        <dbReference type="PROSITE" id="PS50262"/>
    </source>
</evidence>
<feature type="transmembrane region" description="Helical" evidence="7">
    <location>
        <begin position="232"/>
        <end position="253"/>
    </location>
</feature>